<dbReference type="Proteomes" id="UP000580568">
    <property type="component" value="Unassembled WGS sequence"/>
</dbReference>
<evidence type="ECO:0000313" key="8">
    <source>
        <dbReference type="EMBL" id="GFP77910.1"/>
    </source>
</evidence>
<evidence type="ECO:0000256" key="5">
    <source>
        <dbReference type="ARBA" id="ARBA00022989"/>
    </source>
</evidence>
<dbReference type="GO" id="GO:0042910">
    <property type="term" value="F:xenobiotic transmembrane transporter activity"/>
    <property type="evidence" value="ECO:0007669"/>
    <property type="project" value="InterPro"/>
</dbReference>
<sequence length="461" mass="50599">MTNKKKEKRQLTVFNLTWPIFIETLLFMLLGSVDTLMLSRYSDNSVAAVGVSNQLIAMMNIMFGILSTGTSVLIAQNLGAGNKKMASKVATVSLIINLLFGLLLSGIMYFAAHGILGAMGIRPELMKFAVQYLQIVGGFLFMQAVMMTCTAIVRSHGLTKISMYVTIGMNVLHVVLDYVFIFGAFGVPVLGVSGVAISTNISKLLGLIVMIFVVFRNVERGFRLKNLKPFPTKIVKDLLKIGVPTAGEQLSYNVSQLVITYFINFLGNEALTTKAYVQNIVMFAYLFSIAIGQGTEILIGHLVGAEENDKAYKTCIHSLKLALKISFGIGIIFAILRNQALGIFTSNPNILAVGGVILIIDAFLEPGRSFNLVVINSLRASGDVKFPVYMGIFSMWGVSVTLSYLLGIKLGLGLAGMWIAFACDEWFRGVLMLWRWRTRKWEKMAFVKKGMVKQAELSGAN</sequence>
<evidence type="ECO:0000256" key="3">
    <source>
        <dbReference type="ARBA" id="ARBA00022475"/>
    </source>
</evidence>
<dbReference type="NCBIfam" id="TIGR00797">
    <property type="entry name" value="matE"/>
    <property type="match status" value="1"/>
</dbReference>
<protein>
    <submittedName>
        <fullName evidence="8">Putative FMN/FAD exporter YeeO</fullName>
    </submittedName>
</protein>
<dbReference type="GO" id="GO:0015297">
    <property type="term" value="F:antiporter activity"/>
    <property type="evidence" value="ECO:0007669"/>
    <property type="project" value="InterPro"/>
</dbReference>
<keyword evidence="4 7" id="KW-0812">Transmembrane</keyword>
<keyword evidence="6 7" id="KW-0472">Membrane</keyword>
<dbReference type="GO" id="GO:0005886">
    <property type="term" value="C:plasma membrane"/>
    <property type="evidence" value="ECO:0007669"/>
    <property type="project" value="UniProtKB-SubCell"/>
</dbReference>
<feature type="transmembrane region" description="Helical" evidence="7">
    <location>
        <begin position="53"/>
        <end position="78"/>
    </location>
</feature>
<evidence type="ECO:0000256" key="4">
    <source>
        <dbReference type="ARBA" id="ARBA00022692"/>
    </source>
</evidence>
<feature type="transmembrane region" description="Helical" evidence="7">
    <location>
        <begin position="321"/>
        <end position="344"/>
    </location>
</feature>
<dbReference type="PIRSF" id="PIRSF006603">
    <property type="entry name" value="DinF"/>
    <property type="match status" value="1"/>
</dbReference>
<reference evidence="8 9" key="1">
    <citation type="submission" date="2020-07" db="EMBL/GenBank/DDBJ databases">
        <title>A new beta-1,3-glucan-decomposing anaerobic bacterium isolated from anoxic soil subjected to biological soil disinfestation.</title>
        <authorList>
            <person name="Ueki A."/>
            <person name="Tonouchi A."/>
        </authorList>
    </citation>
    <scope>NUCLEOTIDE SEQUENCE [LARGE SCALE GENOMIC DNA]</scope>
    <source>
        <strain evidence="8 9">TW1</strain>
    </source>
</reference>
<feature type="transmembrane region" description="Helical" evidence="7">
    <location>
        <begin position="12"/>
        <end position="33"/>
    </location>
</feature>
<dbReference type="PANTHER" id="PTHR42925:SF1">
    <property type="entry name" value="VIRULENCE FACTOR MVIN"/>
    <property type="match status" value="1"/>
</dbReference>
<dbReference type="EMBL" id="BLZR01000001">
    <property type="protein sequence ID" value="GFP77910.1"/>
    <property type="molecule type" value="Genomic_DNA"/>
</dbReference>
<keyword evidence="9" id="KW-1185">Reference proteome</keyword>
<keyword evidence="2" id="KW-0813">Transport</keyword>
<dbReference type="InterPro" id="IPR047135">
    <property type="entry name" value="YsiQ"/>
</dbReference>
<accession>A0A6V8SLY4</accession>
<feature type="transmembrane region" description="Helical" evidence="7">
    <location>
        <begin position="90"/>
        <end position="112"/>
    </location>
</feature>
<dbReference type="InterPro" id="IPR048279">
    <property type="entry name" value="MdtK-like"/>
</dbReference>
<dbReference type="CDD" id="cd13134">
    <property type="entry name" value="MATE_like_8"/>
    <property type="match status" value="1"/>
</dbReference>
<keyword evidence="5 7" id="KW-1133">Transmembrane helix</keyword>
<evidence type="ECO:0000256" key="1">
    <source>
        <dbReference type="ARBA" id="ARBA00004651"/>
    </source>
</evidence>
<dbReference type="PANTHER" id="PTHR42925">
    <property type="entry name" value="MULTIDRUG AND TOXIN EFFLUX PROTEIN MATE FAMILY"/>
    <property type="match status" value="1"/>
</dbReference>
<keyword evidence="3" id="KW-1003">Cell membrane</keyword>
<dbReference type="Pfam" id="PF01554">
    <property type="entry name" value="MatE"/>
    <property type="match status" value="2"/>
</dbReference>
<dbReference type="AlphaFoldDB" id="A0A6V8SLY4"/>
<evidence type="ECO:0000256" key="6">
    <source>
        <dbReference type="ARBA" id="ARBA00023136"/>
    </source>
</evidence>
<organism evidence="8 9">
    <name type="scientific">Clostridium fungisolvens</name>
    <dbReference type="NCBI Taxonomy" id="1604897"/>
    <lineage>
        <taxon>Bacteria</taxon>
        <taxon>Bacillati</taxon>
        <taxon>Bacillota</taxon>
        <taxon>Clostridia</taxon>
        <taxon>Eubacteriales</taxon>
        <taxon>Clostridiaceae</taxon>
        <taxon>Clostridium</taxon>
    </lineage>
</organism>
<comment type="subcellular location">
    <subcellularLocation>
        <location evidence="1">Cell membrane</location>
        <topology evidence="1">Multi-pass membrane protein</topology>
    </subcellularLocation>
</comment>
<comment type="caution">
    <text evidence="8">The sequence shown here is derived from an EMBL/GenBank/DDBJ whole genome shotgun (WGS) entry which is preliminary data.</text>
</comment>
<evidence type="ECO:0000256" key="7">
    <source>
        <dbReference type="SAM" id="Phobius"/>
    </source>
</evidence>
<dbReference type="InterPro" id="IPR002528">
    <property type="entry name" value="MATE_fam"/>
</dbReference>
<evidence type="ECO:0000256" key="2">
    <source>
        <dbReference type="ARBA" id="ARBA00022448"/>
    </source>
</evidence>
<gene>
    <name evidence="8" type="ORF">bsdtw1_04084</name>
</gene>
<feature type="transmembrane region" description="Helical" evidence="7">
    <location>
        <begin position="132"/>
        <end position="153"/>
    </location>
</feature>
<evidence type="ECO:0000313" key="9">
    <source>
        <dbReference type="Proteomes" id="UP000580568"/>
    </source>
</evidence>
<feature type="transmembrane region" description="Helical" evidence="7">
    <location>
        <begin position="201"/>
        <end position="218"/>
    </location>
</feature>
<name>A0A6V8SLY4_9CLOT</name>
<proteinExistence type="predicted"/>
<feature type="transmembrane region" description="Helical" evidence="7">
    <location>
        <begin position="350"/>
        <end position="374"/>
    </location>
</feature>